<feature type="region of interest" description="Disordered" evidence="1">
    <location>
        <begin position="105"/>
        <end position="130"/>
    </location>
</feature>
<dbReference type="EMBL" id="JARWBG010000111">
    <property type="protein sequence ID" value="MDH2394109.1"/>
    <property type="molecule type" value="Genomic_DNA"/>
</dbReference>
<reference evidence="2 3" key="1">
    <citation type="submission" date="2023-04" db="EMBL/GenBank/DDBJ databases">
        <title>Streptomyces chengmaiensis sp. nov. isolated from the stem of mangrove plant in Hainan.</title>
        <authorList>
            <person name="Huang X."/>
            <person name="Zhou S."/>
            <person name="Chu X."/>
            <person name="Xie Y."/>
            <person name="Lin Y."/>
        </authorList>
    </citation>
    <scope>NUCLEOTIDE SEQUENCE [LARGE SCALE GENOMIC DNA]</scope>
    <source>
        <strain evidence="2 3">HNM0663</strain>
    </source>
</reference>
<evidence type="ECO:0000313" key="3">
    <source>
        <dbReference type="Proteomes" id="UP001223144"/>
    </source>
</evidence>
<sequence>MSAVSASSATSGSLKLDPVRALQHALYRAAKADPGRRFHALGDKVHRRDVLRRAWATVRRNNGAPGIDATTLAQVEEYGIDRLLGELAVGGHVIPHDLHDQRHVIPHPRVHDSPPGRRTSTVPPTMLELA</sequence>
<dbReference type="Proteomes" id="UP001223144">
    <property type="component" value="Unassembled WGS sequence"/>
</dbReference>
<organism evidence="2 3">
    <name type="scientific">Streptomyces chengmaiensis</name>
    <dbReference type="NCBI Taxonomy" id="3040919"/>
    <lineage>
        <taxon>Bacteria</taxon>
        <taxon>Bacillati</taxon>
        <taxon>Actinomycetota</taxon>
        <taxon>Actinomycetes</taxon>
        <taxon>Kitasatosporales</taxon>
        <taxon>Streptomycetaceae</taxon>
        <taxon>Streptomyces</taxon>
    </lineage>
</organism>
<name>A0ABT6HZG6_9ACTN</name>
<evidence type="ECO:0000256" key="1">
    <source>
        <dbReference type="SAM" id="MobiDB-lite"/>
    </source>
</evidence>
<keyword evidence="3" id="KW-1185">Reference proteome</keyword>
<gene>
    <name evidence="2" type="ORF">QCN29_36335</name>
</gene>
<evidence type="ECO:0008006" key="4">
    <source>
        <dbReference type="Google" id="ProtNLM"/>
    </source>
</evidence>
<proteinExistence type="predicted"/>
<dbReference type="RefSeq" id="WP_279933528.1">
    <property type="nucleotide sequence ID" value="NZ_JARWBG010000111.1"/>
</dbReference>
<accession>A0ABT6HZG6</accession>
<protein>
    <recommendedName>
        <fullName evidence="4">RNA-directed DNA polymerase</fullName>
    </recommendedName>
</protein>
<feature type="compositionally biased region" description="Basic and acidic residues" evidence="1">
    <location>
        <begin position="105"/>
        <end position="115"/>
    </location>
</feature>
<comment type="caution">
    <text evidence="2">The sequence shown here is derived from an EMBL/GenBank/DDBJ whole genome shotgun (WGS) entry which is preliminary data.</text>
</comment>
<evidence type="ECO:0000313" key="2">
    <source>
        <dbReference type="EMBL" id="MDH2394109.1"/>
    </source>
</evidence>